<dbReference type="PANTHER" id="PTHR15481">
    <property type="entry name" value="RIBONUCLEIC ACID BINDING PROTEIN S1"/>
    <property type="match status" value="1"/>
</dbReference>
<keyword evidence="3" id="KW-1133">Transmembrane helix</keyword>
<proteinExistence type="predicted"/>
<dbReference type="VEuPathDB" id="PiroplasmaDB:BBBOND_0305700"/>
<dbReference type="InterPro" id="IPR000504">
    <property type="entry name" value="RRM_dom"/>
</dbReference>
<dbReference type="GO" id="GO:0005654">
    <property type="term" value="C:nucleoplasm"/>
    <property type="evidence" value="ECO:0007669"/>
    <property type="project" value="TreeGrafter"/>
</dbReference>
<name>A0A061D7I7_BABBI</name>
<dbReference type="EMBL" id="LK391709">
    <property type="protein sequence ID" value="CDR96666.1"/>
    <property type="molecule type" value="Genomic_DNA"/>
</dbReference>
<keyword evidence="3" id="KW-0812">Transmembrane</keyword>
<reference evidence="6" key="1">
    <citation type="journal article" date="2014" name="Nucleic Acids Res.">
        <title>The evolutionary dynamics of variant antigen genes in Babesia reveal a history of genomic innovation underlying host-parasite interaction.</title>
        <authorList>
            <person name="Jackson A.P."/>
            <person name="Otto T.D."/>
            <person name="Darby A."/>
            <person name="Ramaprasad A."/>
            <person name="Xia D."/>
            <person name="Echaide I.E."/>
            <person name="Farber M."/>
            <person name="Gahlot S."/>
            <person name="Gamble J."/>
            <person name="Gupta D."/>
            <person name="Gupta Y."/>
            <person name="Jackson L."/>
            <person name="Malandrin L."/>
            <person name="Malas T.B."/>
            <person name="Moussa E."/>
            <person name="Nair M."/>
            <person name="Reid A.J."/>
            <person name="Sanders M."/>
            <person name="Sharma J."/>
            <person name="Tracey A."/>
            <person name="Quail M.A."/>
            <person name="Weir W."/>
            <person name="Wastling J.M."/>
            <person name="Hall N."/>
            <person name="Willadsen P."/>
            <person name="Lingelbach K."/>
            <person name="Shiels B."/>
            <person name="Tait A."/>
            <person name="Berriman M."/>
            <person name="Allred D.R."/>
            <person name="Pain A."/>
        </authorList>
    </citation>
    <scope>NUCLEOTIDE SEQUENCE [LARGE SCALE GENOMIC DNA]</scope>
    <source>
        <strain evidence="6">Bond</strain>
    </source>
</reference>
<evidence type="ECO:0000256" key="2">
    <source>
        <dbReference type="PROSITE-ProRule" id="PRU00176"/>
    </source>
</evidence>
<dbReference type="Gene3D" id="3.30.70.330">
    <property type="match status" value="1"/>
</dbReference>
<dbReference type="PROSITE" id="PS50102">
    <property type="entry name" value="RRM"/>
    <property type="match status" value="1"/>
</dbReference>
<dbReference type="GeneID" id="24565207"/>
<dbReference type="AlphaFoldDB" id="A0A061D7I7"/>
<gene>
    <name evidence="5" type="ORF">BBBOND_0305700</name>
</gene>
<evidence type="ECO:0000259" key="4">
    <source>
        <dbReference type="PROSITE" id="PS50102"/>
    </source>
</evidence>
<dbReference type="GO" id="GO:0000398">
    <property type="term" value="P:mRNA splicing, via spliceosome"/>
    <property type="evidence" value="ECO:0007669"/>
    <property type="project" value="TreeGrafter"/>
</dbReference>
<dbReference type="Pfam" id="PF00076">
    <property type="entry name" value="RRM_1"/>
    <property type="match status" value="1"/>
</dbReference>
<evidence type="ECO:0000313" key="5">
    <source>
        <dbReference type="EMBL" id="CDR96666.1"/>
    </source>
</evidence>
<accession>A0A061D7I7</accession>
<dbReference type="Proteomes" id="UP000033188">
    <property type="component" value="Chromosome 3"/>
</dbReference>
<dbReference type="GO" id="GO:0003723">
    <property type="term" value="F:RNA binding"/>
    <property type="evidence" value="ECO:0007669"/>
    <property type="project" value="UniProtKB-UniRule"/>
</dbReference>
<dbReference type="STRING" id="5866.A0A061D7I7"/>
<evidence type="ECO:0000256" key="1">
    <source>
        <dbReference type="ARBA" id="ARBA00022884"/>
    </source>
</evidence>
<dbReference type="RefSeq" id="XP_012768852.1">
    <property type="nucleotide sequence ID" value="XM_012913398.1"/>
</dbReference>
<evidence type="ECO:0000256" key="3">
    <source>
        <dbReference type="SAM" id="Phobius"/>
    </source>
</evidence>
<dbReference type="GO" id="GO:0005737">
    <property type="term" value="C:cytoplasm"/>
    <property type="evidence" value="ECO:0007669"/>
    <property type="project" value="TreeGrafter"/>
</dbReference>
<dbReference type="InterPro" id="IPR012677">
    <property type="entry name" value="Nucleotide-bd_a/b_plait_sf"/>
</dbReference>
<keyword evidence="1 2" id="KW-0694">RNA-binding</keyword>
<keyword evidence="6" id="KW-1185">Reference proteome</keyword>
<dbReference type="PANTHER" id="PTHR15481:SF0">
    <property type="entry name" value="LD23870P-RELATED"/>
    <property type="match status" value="1"/>
</dbReference>
<protein>
    <submittedName>
        <fullName evidence="5">RIBONUCLEIC ACID BINDING PROTEIN S1, putative</fullName>
    </submittedName>
</protein>
<dbReference type="SUPFAM" id="SSF54928">
    <property type="entry name" value="RNA-binding domain, RBD"/>
    <property type="match status" value="1"/>
</dbReference>
<dbReference type="OrthoDB" id="252020at2759"/>
<feature type="domain" description="RRM" evidence="4">
    <location>
        <begin position="141"/>
        <end position="219"/>
    </location>
</feature>
<dbReference type="InterPro" id="IPR035979">
    <property type="entry name" value="RBD_domain_sf"/>
</dbReference>
<organism evidence="5 6">
    <name type="scientific">Babesia bigemina</name>
    <dbReference type="NCBI Taxonomy" id="5866"/>
    <lineage>
        <taxon>Eukaryota</taxon>
        <taxon>Sar</taxon>
        <taxon>Alveolata</taxon>
        <taxon>Apicomplexa</taxon>
        <taxon>Aconoidasida</taxon>
        <taxon>Piroplasmida</taxon>
        <taxon>Babesiidae</taxon>
        <taxon>Babesia</taxon>
    </lineage>
</organism>
<dbReference type="GO" id="GO:0061574">
    <property type="term" value="C:ASAP complex"/>
    <property type="evidence" value="ECO:0007669"/>
    <property type="project" value="TreeGrafter"/>
</dbReference>
<dbReference type="KEGG" id="bbig:BBBOND_0305700"/>
<feature type="transmembrane region" description="Helical" evidence="3">
    <location>
        <begin position="90"/>
        <end position="111"/>
    </location>
</feature>
<sequence length="229" mass="25519">MSDCMEGKQPLSQLRSLTFALGRLAEAQISGRLLVATASVVLHLGVSLSDIIPKDVPVACRCLGTFDTLQQLFVFFFVRMNQMRRLRQTLYRLNNFRSNCVCLVFAAYGLLFRRKRETFQRLTGAATPAVTMSDRSSMDEVAVFVAPISPNVSDDHLREIMGNFGHLCGVEISDVDTPHGATRIARIAYESTESVESAIKHMDKGQIDGLRVRVTAKRPEPRDIPKTTL</sequence>
<keyword evidence="3" id="KW-0472">Membrane</keyword>
<evidence type="ECO:0000313" key="6">
    <source>
        <dbReference type="Proteomes" id="UP000033188"/>
    </source>
</evidence>
<dbReference type="SMART" id="SM00360">
    <property type="entry name" value="RRM"/>
    <property type="match status" value="1"/>
</dbReference>